<dbReference type="CDD" id="cd01890">
    <property type="entry name" value="LepA"/>
    <property type="match status" value="1"/>
</dbReference>
<evidence type="ECO:0000256" key="3">
    <source>
        <dbReference type="ARBA" id="ARBA00022741"/>
    </source>
</evidence>
<evidence type="ECO:0000256" key="11">
    <source>
        <dbReference type="ARBA" id="ARBA00066744"/>
    </source>
</evidence>
<proteinExistence type="inferred from homology"/>
<dbReference type="InterPro" id="IPR027417">
    <property type="entry name" value="P-loop_NTPase"/>
</dbReference>
<dbReference type="EC" id="3.6.5.n1" evidence="11 12"/>
<dbReference type="PROSITE" id="PS00301">
    <property type="entry name" value="G_TR_1"/>
    <property type="match status" value="1"/>
</dbReference>
<evidence type="ECO:0000256" key="10">
    <source>
        <dbReference type="ARBA" id="ARBA00061052"/>
    </source>
</evidence>
<evidence type="ECO:0000256" key="1">
    <source>
        <dbReference type="ARBA" id="ARBA00005454"/>
    </source>
</evidence>
<gene>
    <name evidence="12" type="primary">lepA</name>
    <name evidence="14" type="ORF">A2215_00280</name>
</gene>
<dbReference type="FunFam" id="2.40.30.10:FF:000015">
    <property type="entry name" value="Translation factor GUF1, mitochondrial"/>
    <property type="match status" value="1"/>
</dbReference>
<dbReference type="GO" id="GO:0005886">
    <property type="term" value="C:plasma membrane"/>
    <property type="evidence" value="ECO:0007669"/>
    <property type="project" value="UniProtKB-SubCell"/>
</dbReference>
<dbReference type="InterPro" id="IPR038363">
    <property type="entry name" value="LepA_C_sf"/>
</dbReference>
<protein>
    <recommendedName>
        <fullName evidence="11 12">Elongation factor 4</fullName>
        <shortName evidence="12">EF-4</shortName>
        <ecNumber evidence="11 12">3.6.5.n1</ecNumber>
    </recommendedName>
    <alternativeName>
        <fullName evidence="12">Ribosomal back-translocase LepA</fullName>
    </alternativeName>
</protein>
<feature type="domain" description="Tr-type G" evidence="13">
    <location>
        <begin position="4"/>
        <end position="181"/>
    </location>
</feature>
<dbReference type="CDD" id="cd16260">
    <property type="entry name" value="EF4_III"/>
    <property type="match status" value="1"/>
</dbReference>
<dbReference type="Proteomes" id="UP000178583">
    <property type="component" value="Unassembled WGS sequence"/>
</dbReference>
<dbReference type="PROSITE" id="PS51722">
    <property type="entry name" value="G_TR_2"/>
    <property type="match status" value="1"/>
</dbReference>
<dbReference type="GO" id="GO:0003746">
    <property type="term" value="F:translation elongation factor activity"/>
    <property type="evidence" value="ECO:0007669"/>
    <property type="project" value="UniProtKB-UniRule"/>
</dbReference>
<keyword evidence="5 12" id="KW-0648">Protein biosynthesis</keyword>
<evidence type="ECO:0000256" key="8">
    <source>
        <dbReference type="ARBA" id="ARBA00050293"/>
    </source>
</evidence>
<dbReference type="InterPro" id="IPR035647">
    <property type="entry name" value="EFG_III/V"/>
</dbReference>
<dbReference type="Gene3D" id="3.30.70.2570">
    <property type="entry name" value="Elongation factor 4, C-terminal domain"/>
    <property type="match status" value="1"/>
</dbReference>
<dbReference type="HAMAP" id="MF_00071">
    <property type="entry name" value="LepA"/>
    <property type="match status" value="1"/>
</dbReference>
<keyword evidence="3 12" id="KW-0547">Nucleotide-binding</keyword>
<evidence type="ECO:0000256" key="2">
    <source>
        <dbReference type="ARBA" id="ARBA00022475"/>
    </source>
</evidence>
<comment type="similarity">
    <text evidence="1 12">Belongs to the TRAFAC class translation factor GTPase superfamily. Classic translation factor GTPase family. LepA subfamily.</text>
</comment>
<dbReference type="Gene3D" id="3.30.70.870">
    <property type="entry name" value="Elongation Factor G (Translational Gtpase), domain 3"/>
    <property type="match status" value="1"/>
</dbReference>
<dbReference type="FunFam" id="3.30.70.870:FF:000004">
    <property type="entry name" value="Translation factor GUF1, mitochondrial"/>
    <property type="match status" value="1"/>
</dbReference>
<dbReference type="InterPro" id="IPR004161">
    <property type="entry name" value="EFTu-like_2"/>
</dbReference>
<dbReference type="GO" id="GO:0005525">
    <property type="term" value="F:GTP binding"/>
    <property type="evidence" value="ECO:0007669"/>
    <property type="project" value="UniProtKB-UniRule"/>
</dbReference>
<dbReference type="InterPro" id="IPR013842">
    <property type="entry name" value="LepA_CTD"/>
</dbReference>
<dbReference type="InterPro" id="IPR009000">
    <property type="entry name" value="Transl_B-barrel_sf"/>
</dbReference>
<dbReference type="InterPro" id="IPR035654">
    <property type="entry name" value="LepA_IV"/>
</dbReference>
<comment type="subcellular location">
    <subcellularLocation>
        <location evidence="12">Cell membrane</location>
        <topology evidence="12">Peripheral membrane protein</topology>
        <orientation evidence="12">Cytoplasmic side</orientation>
    </subcellularLocation>
</comment>
<evidence type="ECO:0000313" key="15">
    <source>
        <dbReference type="Proteomes" id="UP000178583"/>
    </source>
</evidence>
<evidence type="ECO:0000256" key="5">
    <source>
        <dbReference type="ARBA" id="ARBA00022917"/>
    </source>
</evidence>
<dbReference type="CDD" id="cd03709">
    <property type="entry name" value="lepA_C"/>
    <property type="match status" value="1"/>
</dbReference>
<dbReference type="GO" id="GO:0003924">
    <property type="term" value="F:GTPase activity"/>
    <property type="evidence" value="ECO:0007669"/>
    <property type="project" value="UniProtKB-UniRule"/>
</dbReference>
<name>A0A1F5E682_9BACT</name>
<comment type="function">
    <text evidence="9 12">Required for accurate and efficient protein synthesis under certain stress conditions. May act as a fidelity factor of the translation reaction, by catalyzing a one-codon backward translocation of tRNAs on improperly translocated ribosomes. Back-translocation proceeds from a post-translocation (POST) complex to a pre-translocation (PRE) complex, thus giving elongation factor G a second chance to translocate the tRNAs correctly. Binds to ribosomes in a GTP-dependent manner.</text>
</comment>
<dbReference type="STRING" id="1797472.A2215_00280"/>
<keyword evidence="4 12" id="KW-0378">Hydrolase</keyword>
<dbReference type="PANTHER" id="PTHR43512">
    <property type="entry name" value="TRANSLATION FACTOR GUF1-RELATED"/>
    <property type="match status" value="1"/>
</dbReference>
<dbReference type="Pfam" id="PF03144">
    <property type="entry name" value="GTP_EFTU_D2"/>
    <property type="match status" value="1"/>
</dbReference>
<dbReference type="Pfam" id="PF06421">
    <property type="entry name" value="LepA_C"/>
    <property type="match status" value="1"/>
</dbReference>
<dbReference type="EMBL" id="MEZY01000041">
    <property type="protein sequence ID" value="OGD62919.1"/>
    <property type="molecule type" value="Genomic_DNA"/>
</dbReference>
<reference evidence="14 15" key="1">
    <citation type="journal article" date="2016" name="Nat. Commun.">
        <title>Thousands of microbial genomes shed light on interconnected biogeochemical processes in an aquifer system.</title>
        <authorList>
            <person name="Anantharaman K."/>
            <person name="Brown C.T."/>
            <person name="Hug L.A."/>
            <person name="Sharon I."/>
            <person name="Castelle C.J."/>
            <person name="Probst A.J."/>
            <person name="Thomas B.C."/>
            <person name="Singh A."/>
            <person name="Wilkins M.J."/>
            <person name="Karaoz U."/>
            <person name="Brodie E.L."/>
            <person name="Williams K.H."/>
            <person name="Hubbard S.S."/>
            <person name="Banfield J.F."/>
        </authorList>
    </citation>
    <scope>NUCLEOTIDE SEQUENCE [LARGE SCALE GENOMIC DNA]</scope>
</reference>
<dbReference type="InterPro" id="IPR005225">
    <property type="entry name" value="Small_GTP-bd"/>
</dbReference>
<evidence type="ECO:0000256" key="7">
    <source>
        <dbReference type="ARBA" id="ARBA00023136"/>
    </source>
</evidence>
<dbReference type="InterPro" id="IPR031157">
    <property type="entry name" value="G_TR_CS"/>
</dbReference>
<comment type="catalytic activity">
    <reaction evidence="8 12">
        <text>GTP + H2O = GDP + phosphate + H(+)</text>
        <dbReference type="Rhea" id="RHEA:19669"/>
        <dbReference type="ChEBI" id="CHEBI:15377"/>
        <dbReference type="ChEBI" id="CHEBI:15378"/>
        <dbReference type="ChEBI" id="CHEBI:37565"/>
        <dbReference type="ChEBI" id="CHEBI:43474"/>
        <dbReference type="ChEBI" id="CHEBI:58189"/>
        <dbReference type="EC" id="3.6.5.n1"/>
    </reaction>
</comment>
<keyword evidence="7 12" id="KW-0472">Membrane</keyword>
<evidence type="ECO:0000259" key="13">
    <source>
        <dbReference type="PROSITE" id="PS51722"/>
    </source>
</evidence>
<evidence type="ECO:0000256" key="6">
    <source>
        <dbReference type="ARBA" id="ARBA00023134"/>
    </source>
</evidence>
<keyword evidence="2 12" id="KW-1003">Cell membrane</keyword>
<organism evidence="14 15">
    <name type="scientific">Candidatus Berkelbacteria bacterium RIFOXYA2_FULL_43_10</name>
    <dbReference type="NCBI Taxonomy" id="1797472"/>
    <lineage>
        <taxon>Bacteria</taxon>
        <taxon>Candidatus Berkelbacteria</taxon>
    </lineage>
</organism>
<keyword evidence="6 12" id="KW-0342">GTP-binding</keyword>
<dbReference type="FunFam" id="3.40.50.300:FF:000078">
    <property type="entry name" value="Elongation factor 4"/>
    <property type="match status" value="1"/>
</dbReference>
<accession>A0A1F5E682</accession>
<evidence type="ECO:0000313" key="14">
    <source>
        <dbReference type="EMBL" id="OGD62919.1"/>
    </source>
</evidence>
<dbReference type="GO" id="GO:0045727">
    <property type="term" value="P:positive regulation of translation"/>
    <property type="evidence" value="ECO:0007669"/>
    <property type="project" value="UniProtKB-UniRule"/>
</dbReference>
<dbReference type="GO" id="GO:0043022">
    <property type="term" value="F:ribosome binding"/>
    <property type="evidence" value="ECO:0007669"/>
    <property type="project" value="UniProtKB-UniRule"/>
</dbReference>
<dbReference type="InterPro" id="IPR000795">
    <property type="entry name" value="T_Tr_GTP-bd_dom"/>
</dbReference>
<feature type="binding site" evidence="12">
    <location>
        <begin position="16"/>
        <end position="21"/>
    </location>
    <ligand>
        <name>GTP</name>
        <dbReference type="ChEBI" id="CHEBI:37565"/>
    </ligand>
</feature>
<dbReference type="AlphaFoldDB" id="A0A1F5E682"/>
<dbReference type="PRINTS" id="PR00315">
    <property type="entry name" value="ELONGATNFCT"/>
</dbReference>
<dbReference type="Gene3D" id="2.40.30.10">
    <property type="entry name" value="Translation factors"/>
    <property type="match status" value="1"/>
</dbReference>
<evidence type="ECO:0000256" key="12">
    <source>
        <dbReference type="HAMAP-Rule" id="MF_00071"/>
    </source>
</evidence>
<dbReference type="InterPro" id="IPR006297">
    <property type="entry name" value="EF-4"/>
</dbReference>
<dbReference type="SUPFAM" id="SSF50447">
    <property type="entry name" value="Translation proteins"/>
    <property type="match status" value="1"/>
</dbReference>
<dbReference type="SUPFAM" id="SSF52540">
    <property type="entry name" value="P-loop containing nucleoside triphosphate hydrolases"/>
    <property type="match status" value="1"/>
</dbReference>
<dbReference type="SMART" id="SM00838">
    <property type="entry name" value="EFG_C"/>
    <property type="match status" value="1"/>
</dbReference>
<dbReference type="SUPFAM" id="SSF54980">
    <property type="entry name" value="EF-G C-terminal domain-like"/>
    <property type="match status" value="2"/>
</dbReference>
<dbReference type="PANTHER" id="PTHR43512:SF4">
    <property type="entry name" value="TRANSLATION FACTOR GUF1 HOMOLOG, CHLOROPLASTIC"/>
    <property type="match status" value="1"/>
</dbReference>
<sequence>MNQENIRNCCIIAHIDHGKSTLADRFLELTKTIEKRDMKEQLLDQMDLERERGITIKLAPVRMHWNAFILNLIDTPGHVDFSYEVSRSLAAVEGAILLVDATQGIEAQTLSTLYAAMEHDLTIIPVINKIDLPAAKADEVRAEIIKLLGCNDEEILEVSAKTGEAVESLLDTIVEKIPPPLPRDSASSPHCSALIFDSIYDKFRGVVAYVRVVSGDISDHDEIFLMQTKTSGRVEEVGILTPKFRAHSPLSAGEIGYIVTGFREVAEASVGDTVTLKKNPVTTPLPGYKNVTPYVYASVFCSDSNDYPELKEAIEKLKLNDAALSFEPQRSDMLGFGFRCGFLGLLHMDIVRERLEREYDLDLVVTSPTVIYKVMSKSGEERCIEKASEFSSDLNQKVLEPWAELEVVTPSKYIGAIMELSQQKRAIYQNTEYLDAERVILKYTIPLSELIIDFYDKLKSISQGYASINYEIGEYKEAKLERVDILIADEKVDALSIILHHTFAEKEGRRIVEKLKELIPRQNFEVKIQAAIGARIIAASRIPAMRKDVTAKLYGGDVTRKNKLLDKQKKGKKKMKSIGKVELPSDIFIKVLKD</sequence>
<dbReference type="NCBIfam" id="TIGR00231">
    <property type="entry name" value="small_GTP"/>
    <property type="match status" value="1"/>
</dbReference>
<dbReference type="Gene3D" id="3.40.50.300">
    <property type="entry name" value="P-loop containing nucleotide triphosphate hydrolases"/>
    <property type="match status" value="1"/>
</dbReference>
<dbReference type="InterPro" id="IPR000640">
    <property type="entry name" value="EFG_V-like"/>
</dbReference>
<comment type="similarity">
    <text evidence="10">Belongs to the GTP-binding elongation factor family. LepA subfamily.</text>
</comment>
<evidence type="ECO:0000256" key="9">
    <source>
        <dbReference type="ARBA" id="ARBA00057626"/>
    </source>
</evidence>
<dbReference type="Pfam" id="PF00009">
    <property type="entry name" value="GTP_EFTU"/>
    <property type="match status" value="1"/>
</dbReference>
<feature type="binding site" evidence="12">
    <location>
        <begin position="128"/>
        <end position="131"/>
    </location>
    <ligand>
        <name>GTP</name>
        <dbReference type="ChEBI" id="CHEBI:37565"/>
    </ligand>
</feature>
<dbReference type="Pfam" id="PF00679">
    <property type="entry name" value="EFG_C"/>
    <property type="match status" value="1"/>
</dbReference>
<keyword evidence="14" id="KW-0251">Elongation factor</keyword>
<dbReference type="FunFam" id="3.30.70.240:FF:000007">
    <property type="entry name" value="Translation factor GUF1, mitochondrial"/>
    <property type="match status" value="1"/>
</dbReference>
<comment type="caution">
    <text evidence="14">The sequence shown here is derived from an EMBL/GenBank/DDBJ whole genome shotgun (WGS) entry which is preliminary data.</text>
</comment>
<evidence type="ECO:0000256" key="4">
    <source>
        <dbReference type="ARBA" id="ARBA00022801"/>
    </source>
</evidence>
<dbReference type="FunFam" id="3.30.70.2570:FF:000001">
    <property type="entry name" value="Translation factor GUF1, mitochondrial"/>
    <property type="match status" value="1"/>
</dbReference>
<dbReference type="NCBIfam" id="TIGR01393">
    <property type="entry name" value="lepA"/>
    <property type="match status" value="1"/>
</dbReference>
<dbReference type="Gene3D" id="3.30.70.240">
    <property type="match status" value="1"/>
</dbReference>